<accession>A0A423H3S3</accession>
<comment type="function">
    <text evidence="4 5">Removes the 2'-phosphate from RNA via an intermediate in which the phosphate is ADP-ribosylated by NAD followed by a presumed transesterification to release the RNA and generate ADP-ribose 1''-2''-cyclic phosphate (APPR&gt;P). May function as an ADP-ribosylase.</text>
</comment>
<dbReference type="OrthoDB" id="4537997at2"/>
<keyword evidence="3 5" id="KW-0520">NAD</keyword>
<dbReference type="EMBL" id="MOBJ01000012">
    <property type="protein sequence ID" value="RON07405.1"/>
    <property type="molecule type" value="Genomic_DNA"/>
</dbReference>
<evidence type="ECO:0000313" key="6">
    <source>
        <dbReference type="EMBL" id="RON07405.1"/>
    </source>
</evidence>
<reference evidence="6 7" key="1">
    <citation type="submission" date="2016-10" db="EMBL/GenBank/DDBJ databases">
        <title>Comparative genome analysis of multiple Pseudomonas spp. focuses on biocontrol and plant growth promoting traits.</title>
        <authorList>
            <person name="Tao X.-Y."/>
            <person name="Taylor C.G."/>
        </authorList>
    </citation>
    <scope>NUCLEOTIDE SEQUENCE [LARGE SCALE GENOMIC DNA]</scope>
    <source>
        <strain evidence="6 7">48H11</strain>
    </source>
</reference>
<proteinExistence type="inferred from homology"/>
<dbReference type="GO" id="GO:0006388">
    <property type="term" value="P:tRNA splicing, via endonucleolytic cleavage and ligation"/>
    <property type="evidence" value="ECO:0007669"/>
    <property type="project" value="UniProtKB-UniRule"/>
</dbReference>
<keyword evidence="2 5" id="KW-0808">Transferase</keyword>
<evidence type="ECO:0000256" key="2">
    <source>
        <dbReference type="ARBA" id="ARBA00022679"/>
    </source>
</evidence>
<dbReference type="RefSeq" id="WP_123426428.1">
    <property type="nucleotide sequence ID" value="NZ_MOBJ01000012.1"/>
</dbReference>
<gene>
    <name evidence="5" type="primary">kptA</name>
    <name evidence="6" type="ORF">BK659_17840</name>
</gene>
<dbReference type="EC" id="2.7.1.-" evidence="5"/>
<dbReference type="Gene3D" id="1.10.10.970">
    <property type="entry name" value="RNA 2'-phosphotransferase, Tpt1/KptA family, N-terminal domain"/>
    <property type="match status" value="1"/>
</dbReference>
<dbReference type="GO" id="GO:0000215">
    <property type="term" value="F:tRNA 2'-phosphotransferase activity"/>
    <property type="evidence" value="ECO:0007669"/>
    <property type="project" value="TreeGrafter"/>
</dbReference>
<evidence type="ECO:0000256" key="1">
    <source>
        <dbReference type="ARBA" id="ARBA00009836"/>
    </source>
</evidence>
<dbReference type="InterPro" id="IPR002745">
    <property type="entry name" value="Ptrans_KptA/Tpt1"/>
</dbReference>
<dbReference type="AlphaFoldDB" id="A0A423H3S3"/>
<evidence type="ECO:0000313" key="7">
    <source>
        <dbReference type="Proteomes" id="UP000286071"/>
    </source>
</evidence>
<dbReference type="NCBIfam" id="NF002014">
    <property type="entry name" value="PRK00819.1-4"/>
    <property type="match status" value="1"/>
</dbReference>
<dbReference type="GO" id="GO:0003950">
    <property type="term" value="F:NAD+ poly-ADP-ribosyltransferase activity"/>
    <property type="evidence" value="ECO:0007669"/>
    <property type="project" value="InterPro"/>
</dbReference>
<name>A0A423H3S3_9PSED</name>
<sequence>MSKKLLDDTSKFLSYVLRHEPQAIGLVLDTDGWAAIDALISGAARDGRTLDRQLIQQVVDSSDKKRFSVSADGQRIRAVQGHSTKTVDLQFEAKRPPATLYHGTATRFMASINEQGLIPGSRRHVHLSQEVETASAVGQRYGTVVTLEVAAQQMQDQGFKFYQAENGVWLTELVPVIFISHL</sequence>
<evidence type="ECO:0000256" key="4">
    <source>
        <dbReference type="ARBA" id="ARBA00025212"/>
    </source>
</evidence>
<comment type="caution">
    <text evidence="6">The sequence shown here is derived from an EMBL/GenBank/DDBJ whole genome shotgun (WGS) entry which is preliminary data.</text>
</comment>
<dbReference type="PANTHER" id="PTHR12684:SF2">
    <property type="entry name" value="TRNA 2'-PHOSPHOTRANSFERASE 1"/>
    <property type="match status" value="1"/>
</dbReference>
<evidence type="ECO:0000256" key="3">
    <source>
        <dbReference type="ARBA" id="ARBA00023027"/>
    </source>
</evidence>
<evidence type="ECO:0000256" key="5">
    <source>
        <dbReference type="HAMAP-Rule" id="MF_00299"/>
    </source>
</evidence>
<comment type="similarity">
    <text evidence="1 5">Belongs to the KptA/TPT1 family.</text>
</comment>
<dbReference type="SUPFAM" id="SSF56399">
    <property type="entry name" value="ADP-ribosylation"/>
    <property type="match status" value="1"/>
</dbReference>
<dbReference type="Proteomes" id="UP000286071">
    <property type="component" value="Unassembled WGS sequence"/>
</dbReference>
<organism evidence="6 7">
    <name type="scientific">Pseudomonas brassicacearum</name>
    <dbReference type="NCBI Taxonomy" id="930166"/>
    <lineage>
        <taxon>Bacteria</taxon>
        <taxon>Pseudomonadati</taxon>
        <taxon>Pseudomonadota</taxon>
        <taxon>Gammaproteobacteria</taxon>
        <taxon>Pseudomonadales</taxon>
        <taxon>Pseudomonadaceae</taxon>
        <taxon>Pseudomonas</taxon>
    </lineage>
</organism>
<dbReference type="InterPro" id="IPR042081">
    <property type="entry name" value="RNA_2'-PTrans_C"/>
</dbReference>
<protein>
    <recommendedName>
        <fullName evidence="5">Probable RNA 2'-phosphotransferase</fullName>
        <ecNumber evidence="5">2.7.1.-</ecNumber>
    </recommendedName>
</protein>
<dbReference type="HAMAP" id="MF_00299">
    <property type="entry name" value="KptA"/>
    <property type="match status" value="1"/>
</dbReference>
<dbReference type="InterPro" id="IPR022928">
    <property type="entry name" value="RNA_2'-PTrans_KptA"/>
</dbReference>
<dbReference type="PANTHER" id="PTHR12684">
    <property type="entry name" value="PUTATIVE PHOSPHOTRANSFERASE"/>
    <property type="match status" value="1"/>
</dbReference>
<dbReference type="InterPro" id="IPR042080">
    <property type="entry name" value="RNA_2'-PTrans_N"/>
</dbReference>
<dbReference type="Gene3D" id="3.20.170.30">
    <property type="match status" value="1"/>
</dbReference>
<dbReference type="Pfam" id="PF01885">
    <property type="entry name" value="PTS_2-RNA"/>
    <property type="match status" value="1"/>
</dbReference>